<comment type="caution">
    <text evidence="3">The sequence shown here is derived from an EMBL/GenBank/DDBJ whole genome shotgun (WGS) entry which is preliminary data.</text>
</comment>
<evidence type="ECO:0000313" key="3">
    <source>
        <dbReference type="EMBL" id="OUN02400.1"/>
    </source>
</evidence>
<dbReference type="Gene3D" id="2.60.40.10">
    <property type="entry name" value="Immunoglobulins"/>
    <property type="match status" value="1"/>
</dbReference>
<organism evidence="3 4">
    <name type="scientific">Alistipes onderdonkii</name>
    <dbReference type="NCBI Taxonomy" id="328813"/>
    <lineage>
        <taxon>Bacteria</taxon>
        <taxon>Pseudomonadati</taxon>
        <taxon>Bacteroidota</taxon>
        <taxon>Bacteroidia</taxon>
        <taxon>Bacteroidales</taxon>
        <taxon>Rikenellaceae</taxon>
        <taxon>Alistipes</taxon>
    </lineage>
</organism>
<evidence type="ECO:0000256" key="1">
    <source>
        <dbReference type="SAM" id="SignalP"/>
    </source>
</evidence>
<sequence length="745" mass="80215">MKNNLIRPFRLLATAAAILAAWACQDDVDLPMPTLRMSTPTLVAPSFATTLSFSVDSNCDWEITVEGAETSWVELSETSAVGNATIEAALTKNDTQTSRSVTITARSLSHPDVKDVLTVTQGAAAAEGYITIPDLKALAAEGDYTVPDEVKMRGTVVSSVEDNNYFEHCIALQGSPEPGTGITLRLDDIHYYNIGEELEVDLKGAVVSRSAQNGVMELKPVSDDRARRTETSQVILDATTITYEQLMSGVYESMYVGVYSQVYVEEGHSLDGMKVMDGLTMQTPDNDRFALIADQTASFGINAAPTGSGTLKGIAVPHDRTVGIRPCTENDLRLTGIRFGASIGIKLPYVFSFYASSQANKDCKYITIKDGTFDKQGTDFKAEDKDNNICAVLTARAIGRTSSDFRMTHWADEGAHDNIPAKSMVAGQNCYFLLTLPLAQDMPAKFRVSFGLSGTGGAPRDWVLAYSNDNETFITPDDNSTAISVTQPISSSGFFFYYTVPLTPTINLTKGQTLYLKLYPTGKTSVNGGTAGYNSDSRLHSCFAIEAIPSFHTAKPAGALYFEPFDNLTEGLDYLLGDKLAAMANYCGSDITSWAPSVKNGISGENVRQRPGYAQIGYVETQAVARNAYKNSPGYLLTPALGTAGDLNLSFKAMAYKTFSDRPKGKAGEPADKKGDLTTIVVEVTGGGTIGGATRTTVENLSTTAFNNYTLKIEGATASTRIKFTSDAASGEFSRWFIDDICVTK</sequence>
<evidence type="ECO:0000313" key="4">
    <source>
        <dbReference type="Proteomes" id="UP000195772"/>
    </source>
</evidence>
<dbReference type="CDD" id="cd14948">
    <property type="entry name" value="BACON"/>
    <property type="match status" value="1"/>
</dbReference>
<dbReference type="EMBL" id="NFHB01000008">
    <property type="protein sequence ID" value="OUN02400.1"/>
    <property type="molecule type" value="Genomic_DNA"/>
</dbReference>
<dbReference type="RefSeq" id="WP_087403159.1">
    <property type="nucleotide sequence ID" value="NZ_BAAFKZ010000011.1"/>
</dbReference>
<evidence type="ECO:0000259" key="2">
    <source>
        <dbReference type="Pfam" id="PF18942"/>
    </source>
</evidence>
<feature type="signal peptide" evidence="1">
    <location>
        <begin position="1"/>
        <end position="23"/>
    </location>
</feature>
<feature type="chain" id="PRO_5013299888" description="DUF5689 domain-containing protein" evidence="1">
    <location>
        <begin position="24"/>
        <end position="745"/>
    </location>
</feature>
<dbReference type="Pfam" id="PF18942">
    <property type="entry name" value="DUF5689"/>
    <property type="match status" value="1"/>
</dbReference>
<dbReference type="AlphaFoldDB" id="A0A1Y3R0S2"/>
<name>A0A1Y3R0S2_9BACT</name>
<dbReference type="InterPro" id="IPR043744">
    <property type="entry name" value="DUF5689"/>
</dbReference>
<protein>
    <recommendedName>
        <fullName evidence="2">DUF5689 domain-containing protein</fullName>
    </recommendedName>
</protein>
<keyword evidence="1" id="KW-0732">Signal</keyword>
<gene>
    <name evidence="3" type="ORF">B5G41_12055</name>
</gene>
<feature type="domain" description="DUF5689" evidence="2">
    <location>
        <begin position="129"/>
        <end position="331"/>
    </location>
</feature>
<dbReference type="InterPro" id="IPR013783">
    <property type="entry name" value="Ig-like_fold"/>
</dbReference>
<accession>A0A1Y3R0S2</accession>
<proteinExistence type="predicted"/>
<dbReference type="InterPro" id="IPR024361">
    <property type="entry name" value="BACON"/>
</dbReference>
<reference evidence="4" key="1">
    <citation type="submission" date="2017-04" db="EMBL/GenBank/DDBJ databases">
        <title>Function of individual gut microbiota members based on whole genome sequencing of pure cultures obtained from chicken caecum.</title>
        <authorList>
            <person name="Medvecky M."/>
            <person name="Cejkova D."/>
            <person name="Polansky O."/>
            <person name="Karasova D."/>
            <person name="Kubasova T."/>
            <person name="Cizek A."/>
            <person name="Rychlik I."/>
        </authorList>
    </citation>
    <scope>NUCLEOTIDE SEQUENCE [LARGE SCALE GENOMIC DNA]</scope>
    <source>
        <strain evidence="4">An90</strain>
    </source>
</reference>
<dbReference type="Proteomes" id="UP000195772">
    <property type="component" value="Unassembled WGS sequence"/>
</dbReference>
<dbReference type="OrthoDB" id="1003412at2"/>